<dbReference type="Proteomes" id="UP001174997">
    <property type="component" value="Unassembled WGS sequence"/>
</dbReference>
<comment type="caution">
    <text evidence="2">The sequence shown here is derived from an EMBL/GenBank/DDBJ whole genome shotgun (WGS) entry which is preliminary data.</text>
</comment>
<name>A0AA40DE97_9PEZI</name>
<evidence type="ECO:0000256" key="1">
    <source>
        <dbReference type="SAM" id="MobiDB-lite"/>
    </source>
</evidence>
<organism evidence="2 3">
    <name type="scientific">Cercophora samala</name>
    <dbReference type="NCBI Taxonomy" id="330535"/>
    <lineage>
        <taxon>Eukaryota</taxon>
        <taxon>Fungi</taxon>
        <taxon>Dikarya</taxon>
        <taxon>Ascomycota</taxon>
        <taxon>Pezizomycotina</taxon>
        <taxon>Sordariomycetes</taxon>
        <taxon>Sordariomycetidae</taxon>
        <taxon>Sordariales</taxon>
        <taxon>Lasiosphaeriaceae</taxon>
        <taxon>Cercophora</taxon>
    </lineage>
</organism>
<feature type="compositionally biased region" description="Polar residues" evidence="1">
    <location>
        <begin position="191"/>
        <end position="208"/>
    </location>
</feature>
<protein>
    <submittedName>
        <fullName evidence="2">Uncharacterized protein</fullName>
    </submittedName>
</protein>
<reference evidence="2" key="1">
    <citation type="submission" date="2023-06" db="EMBL/GenBank/DDBJ databases">
        <title>Genome-scale phylogeny and comparative genomics of the fungal order Sordariales.</title>
        <authorList>
            <consortium name="Lawrence Berkeley National Laboratory"/>
            <person name="Hensen N."/>
            <person name="Bonometti L."/>
            <person name="Westerberg I."/>
            <person name="Brannstrom I.O."/>
            <person name="Guillou S."/>
            <person name="Cros-Aarteil S."/>
            <person name="Calhoun S."/>
            <person name="Haridas S."/>
            <person name="Kuo A."/>
            <person name="Mondo S."/>
            <person name="Pangilinan J."/>
            <person name="Riley R."/>
            <person name="Labutti K."/>
            <person name="Andreopoulos B."/>
            <person name="Lipzen A."/>
            <person name="Chen C."/>
            <person name="Yanf M."/>
            <person name="Daum C."/>
            <person name="Ng V."/>
            <person name="Clum A."/>
            <person name="Steindorff A."/>
            <person name="Ohm R."/>
            <person name="Martin F."/>
            <person name="Silar P."/>
            <person name="Natvig D."/>
            <person name="Lalanne C."/>
            <person name="Gautier V."/>
            <person name="Ament-Velasquez S.L."/>
            <person name="Kruys A."/>
            <person name="Hutchinson M.I."/>
            <person name="Powell A.J."/>
            <person name="Barry K."/>
            <person name="Miller A.N."/>
            <person name="Grigoriev I.V."/>
            <person name="Debuchy R."/>
            <person name="Gladieux P."/>
            <person name="Thoren M.H."/>
            <person name="Johannesson H."/>
        </authorList>
    </citation>
    <scope>NUCLEOTIDE SEQUENCE</scope>
    <source>
        <strain evidence="2">CBS 307.81</strain>
    </source>
</reference>
<evidence type="ECO:0000313" key="3">
    <source>
        <dbReference type="Proteomes" id="UP001174997"/>
    </source>
</evidence>
<keyword evidence="3" id="KW-1185">Reference proteome</keyword>
<feature type="region of interest" description="Disordered" evidence="1">
    <location>
        <begin position="164"/>
        <end position="208"/>
    </location>
</feature>
<accession>A0AA40DE97</accession>
<dbReference type="AlphaFoldDB" id="A0AA40DE97"/>
<evidence type="ECO:0000313" key="2">
    <source>
        <dbReference type="EMBL" id="KAK0673785.1"/>
    </source>
</evidence>
<gene>
    <name evidence="2" type="ORF">QBC41DRAFT_391094</name>
</gene>
<proteinExistence type="predicted"/>
<sequence length="208" mass="21880">MLQSSIDSPRRGEHGEYKNVGKACMVGRVVGRIGFLGGSRCGRGGALLGVGAGAMGCRPCLAGPGDQHAGPITCAPSSPLVELFPPPPTSTLPPTHPPTAVQLFPQTTAANSTCSASNHRTAPRLAHTIKRYISQEQLSRGTIFIRHIPSTFDLHVRRRAPLLGTRTTPAPPANPDLSTQPATDRDPRPHNTASSASQRVPITHLTAS</sequence>
<dbReference type="EMBL" id="JAULSY010000004">
    <property type="protein sequence ID" value="KAK0673785.1"/>
    <property type="molecule type" value="Genomic_DNA"/>
</dbReference>